<protein>
    <recommendedName>
        <fullName evidence="4">DUF4329 domain-containing protein</fullName>
    </recommendedName>
</protein>
<evidence type="ECO:0000313" key="3">
    <source>
        <dbReference type="Proteomes" id="UP000582981"/>
    </source>
</evidence>
<feature type="region of interest" description="Disordered" evidence="1">
    <location>
        <begin position="1"/>
        <end position="21"/>
    </location>
</feature>
<evidence type="ECO:0008006" key="4">
    <source>
        <dbReference type="Google" id="ProtNLM"/>
    </source>
</evidence>
<dbReference type="SUPFAM" id="SSF49373">
    <property type="entry name" value="Invasin/intimin cell-adhesion fragments"/>
    <property type="match status" value="2"/>
</dbReference>
<proteinExistence type="predicted"/>
<comment type="caution">
    <text evidence="2">The sequence shown here is derived from an EMBL/GenBank/DDBJ whole genome shotgun (WGS) entry which is preliminary data.</text>
</comment>
<evidence type="ECO:0000256" key="1">
    <source>
        <dbReference type="SAM" id="MobiDB-lite"/>
    </source>
</evidence>
<dbReference type="RefSeq" id="WP_177145160.1">
    <property type="nucleotide sequence ID" value="NZ_JACAPU010000030.1"/>
</dbReference>
<reference evidence="2 3" key="1">
    <citation type="submission" date="2020-04" db="EMBL/GenBank/DDBJ databases">
        <title>Molecular characterization of pseudomonads from Agaricus bisporus reveal novel blotch 2 pathogens in Western Europe.</title>
        <authorList>
            <person name="Taparia T."/>
            <person name="Krijger M."/>
            <person name="Haynes E."/>
            <person name="Elpinstone J.G."/>
            <person name="Noble R."/>
            <person name="Van Der Wolf J."/>
        </authorList>
    </citation>
    <scope>NUCLEOTIDE SEQUENCE [LARGE SCALE GENOMIC DNA]</scope>
    <source>
        <strain evidence="2 3">F1001</strain>
    </source>
</reference>
<dbReference type="InterPro" id="IPR008964">
    <property type="entry name" value="Invasin/intimin_cell_adhesion"/>
</dbReference>
<evidence type="ECO:0000313" key="2">
    <source>
        <dbReference type="EMBL" id="NWB49502.1"/>
    </source>
</evidence>
<gene>
    <name evidence="2" type="ORF">HX829_23745</name>
</gene>
<sequence length="2671" mass="290403">MHQDALTHAEQPGASRPPTDLAVAPMRQKTAMPLLSRTFASLEEALKYAHGQAAFKGLKRPSSFILKHAQKAEFTTTQALDSAPLPFDPDAVFGRDAQGRLQLPEGFILAGLYCQAETAHEQLPPRESGLYENFFSPYDLFAGLHHARRSRPSMPGAHPPPLFFGTPDGALLAYRSGDSELEQALLPEGADWQARARHAREQLLSGALPPHQFVRTIAAAGSLRVLHGSHLWNRPGGVDPIHWAPFADAVLPGLGPAFLSADDAARHAQQLIQGGTDKEFGGLIFQRQDGTFVATLPTTGNDSRFNRDALYPITETGIASFPPGHRLHAVYRSNISLSALREQNGGPLDRTSTLSEQEKRLRLKSITPDEVLTTLLARPQGIRAFYALMTDSNIIKYMPSGSDEEDALVPRLLPGNDLSDLDQLLPSEFIKALAKTGSLYVVRGDTYWGPPGQVPGDWAPYPPEKASTPALPAFGPLFESADAAALYANERINGHYRDRRIGVIISDSHQRYAASEPLTAREALFAADPRLPTGVEGSPALPPGYRLAGLYYSAELYPQRLPCKDVWIYRNFFLPDELLAALKQIEAHRPYPSSPALPLYLSTLDGAQLKYRSRDIPFDQSLLAASENLPSHGERLVKGILDPLNFIHALADSGELSVLQSSELWGPAGRVSSEWHAYDQLPRRVLGPLFASADDAARHAHGQIPRRYDKVHGGVILKRADGLFVASAPLVSATEIFDHTLVFPHRNGFPLEDHTIVGTYSSRLGSLDFQLPTTEAQLYLNLFPTWDIYRAIKDRAIPLRYFSGQDGSLIRYTSRHSPNEIELFKALSPSATDPLNLMDNPTERRFKSGLDADKGAVLTFVRDLVNAAELRVLVRGRDIWASLGKVLSIRDSAAGVRVETDQAPIATYPPAFSPVFMSAADAVRHALAQTNPRTRRSFGFIFKKTDKEYVSTVPALDTSGDFDRTLILPPEIAVLSLIPGYRLDGLYVSEPRRESPPSDRVYQHFIATRDFAHAIKTARETAIVPGHQSTTQLYLATADGALFSYQVPLVPDADEVLRGSLFHNDGIDTQGQLENGALSGRDYVRRVAASGKLSVLRPGTLWRRTGPVSATWDPSDDASGATEPYALGPLFAHADDAARYTHGKIGQGRGALLVDAIYRTSAPDGYVTLEPFVDGQAIKVTRTLADLKTPALEKQRLALTLGKTPLDSIHYAKPLDPARYETDGTPCFDFFCVEDICFVTQTLLADNLFLNGIYYSSQEGALLKYEPRDSRAQRDLCTPVEPVGGGRNSITLPHARLISAVASAGKLSVLEASTLWPKPGLIAPTWTPMWAVANRQPRASRDLLPPLINSFNIGGVGATDVIDPQRPLPVVIALLDLKPRDRLDLYWGTHPDPVASHTQGSEPGASHLTLPVATRWIMSGEVTVRYVLTPFPGGTPETAEASIRVKLEVPGAPDIHSGTPDENDKLELPVVLPPGVIEDPEGVSVVVKRYANMAAGDRIKVSWHGRFVEHPALTGPSEEVVIPIDPAIIREAGNADSIIVRYEIRDEVNNWSRWSRPTLVEVGIGDPSLPAPVVPRAQGMQLNLDELGGAAVQTLILRYEGMSSAQTLRLLVERETAQGAPLPTFSATLPGHDSDTFVSFEVPNEQFLLIIQGQARFYYYVEAPEQPSRRSKSRSLKILGQALALKPPRVPVAEANGNVLDPTATAVIARVEAYSFIAVGQTVSLIWIGTTAAGLEVRHEQTLPVIASDQDIDFTIPDDKVSVLAGGSVVVRYEVKTDAPEPIVSQPLLLPVSARPLDLPPPEVLEAHGSVLFPLEALAGATIRVRYKNMLSSDTVQAYWRGTPGNGTPVIDAKPGSADGSVDFSVPATAVSANIGKRVEVGYSVTRQGIPAPSRILPLDVLPIAHEHLPVPFVREAPDNRLLDLNTFAGDGHIEVGKWPHIQLGQRVWLRGAGTRGNGSPYVFTIWEAQEIPSIEDRFDDPLLRRHLDLLRDLSGLTFTFSVSFDGSADESTALIFPRLSLTVRAMKRVPELIFDTRPVNLPGKIYLIPCHPLVLPDFGPGTTIQRTADGGVPGYSYSSDAPRIAVVDHSGRVTVRGNGKTRIRVTDRVGQHQSYEVTVSGVIQCYNLGVASIDATLLTARQKGLKVPTLDELKAIRQLYGRHWPLQSADKPLTWSSTSKDLLQTPYAYAVLNMSKPGLEPEEPHVSLSIGLPALVYSVSGLGIGPSLIADCRKARGLPADARELERPRVEAALDDGQGLLPTSALDSPVPVTFPVWANPATDETYQLLWGTELLGSPMFIAPGDNPGDTLRLDIPVAALTHGTHELRYRAYSTVSQTWTDSFPSLIEVDREQPGLPALAAMAFPPQVNDGLTPAQLSQLGNVLPGTIASYNGFAIGDQVTTFWGDIEGPGARVEELKTIVIEFPRAFLVSLGADADWPVTYRITDRAGNLSEPSTPTTVKLRLKSVERPELVFDQRPLTLSGRIYLIPSHPTVLPAFGPTTSARRAASGGTPGYTYTSGNPAIAVVDASGLVTVRGNGSTTITVRDHGGQMKSYNLTVSGVIHCHGLGLGAFASMQAKAGAGHRRLPARAELKEIHRLYGNRWPLGAQREWLAETLRETESTTARDFGLTWSTDRATAVPPIKYYVLHLPSGKESILFDLSNAYGLGLS</sequence>
<dbReference type="EMBL" id="JACAPU010000030">
    <property type="protein sequence ID" value="NWB49502.1"/>
    <property type="molecule type" value="Genomic_DNA"/>
</dbReference>
<dbReference type="Gene3D" id="2.60.40.1080">
    <property type="match status" value="2"/>
</dbReference>
<name>A0A7Y7WHL4_9PSED</name>
<dbReference type="Proteomes" id="UP000582981">
    <property type="component" value="Unassembled WGS sequence"/>
</dbReference>
<organism evidence="2 3">
    <name type="scientific">Pseudomonas gingeri</name>
    <dbReference type="NCBI Taxonomy" id="117681"/>
    <lineage>
        <taxon>Bacteria</taxon>
        <taxon>Pseudomonadati</taxon>
        <taxon>Pseudomonadota</taxon>
        <taxon>Gammaproteobacteria</taxon>
        <taxon>Pseudomonadales</taxon>
        <taxon>Pseudomonadaceae</taxon>
        <taxon>Pseudomonas</taxon>
    </lineage>
</organism>
<accession>A0A7Y7WHL4</accession>